<protein>
    <recommendedName>
        <fullName evidence="5">FtsK domain-containing protein</fullName>
    </recommendedName>
</protein>
<dbReference type="RefSeq" id="WP_199038205.1">
    <property type="nucleotide sequence ID" value="NZ_JAELXS010000006.1"/>
</dbReference>
<feature type="binding site" evidence="3">
    <location>
        <begin position="1598"/>
        <end position="1605"/>
    </location>
    <ligand>
        <name>ATP</name>
        <dbReference type="ChEBI" id="CHEBI:30616"/>
    </ligand>
</feature>
<dbReference type="PANTHER" id="PTHR22683">
    <property type="entry name" value="SPORULATION PROTEIN RELATED"/>
    <property type="match status" value="1"/>
</dbReference>
<dbReference type="PANTHER" id="PTHR22683:SF41">
    <property type="entry name" value="DNA TRANSLOCASE FTSK"/>
    <property type="match status" value="1"/>
</dbReference>
<keyword evidence="2 3" id="KW-0067">ATP-binding</keyword>
<dbReference type="InterPro" id="IPR002543">
    <property type="entry name" value="FtsK_dom"/>
</dbReference>
<dbReference type="EMBL" id="JAELXS010000006">
    <property type="protein sequence ID" value="MBJ6122510.1"/>
    <property type="molecule type" value="Genomic_DNA"/>
</dbReference>
<feature type="compositionally biased region" description="Pro residues" evidence="4">
    <location>
        <begin position="1329"/>
        <end position="1344"/>
    </location>
</feature>
<feature type="region of interest" description="Disordered" evidence="4">
    <location>
        <begin position="1"/>
        <end position="29"/>
    </location>
</feature>
<feature type="region of interest" description="Disordered" evidence="4">
    <location>
        <begin position="1321"/>
        <end position="1430"/>
    </location>
</feature>
<feature type="domain" description="FtsK" evidence="5">
    <location>
        <begin position="1573"/>
        <end position="1776"/>
    </location>
</feature>
<dbReference type="Proteomes" id="UP000640426">
    <property type="component" value="Unassembled WGS sequence"/>
</dbReference>
<evidence type="ECO:0000256" key="1">
    <source>
        <dbReference type="ARBA" id="ARBA00022741"/>
    </source>
</evidence>
<dbReference type="Gene3D" id="3.40.50.300">
    <property type="entry name" value="P-loop containing nucleotide triphosphate hydrolases"/>
    <property type="match status" value="1"/>
</dbReference>
<dbReference type="InterPro" id="IPR050206">
    <property type="entry name" value="FtsK/SpoIIIE/SftA"/>
</dbReference>
<dbReference type="SUPFAM" id="SSF52540">
    <property type="entry name" value="P-loop containing nucleoside triphosphate hydrolases"/>
    <property type="match status" value="1"/>
</dbReference>
<feature type="compositionally biased region" description="Polar residues" evidence="4">
    <location>
        <begin position="1"/>
        <end position="27"/>
    </location>
</feature>
<keyword evidence="1 3" id="KW-0547">Nucleotide-binding</keyword>
<evidence type="ECO:0000259" key="5">
    <source>
        <dbReference type="PROSITE" id="PS50901"/>
    </source>
</evidence>
<evidence type="ECO:0000256" key="2">
    <source>
        <dbReference type="ARBA" id="ARBA00022840"/>
    </source>
</evidence>
<sequence>MTTQTAHVPTTANEGPADGSQSSPPTNHETRDDAILVAQVAAQRVRRALLASPDEPVLFAVFDFDKDQIRRILEAIHALEPAARIAIHPDLVSGAVRKEWISDEPLTHWRNVERTDADRAVVSAVGNDALNRLGETAATIYRISPDHLKADVDAWFDASLHLRSLEPRHQDYLHRAIRGLLRTDIPTGVGTFAQFMLELDDGVDKQASHKALNRALTVLRMPPEAPTFAPPGDRGRLTSPESWATQLSELYNRVSDVAYLRNDKGSPLERPVLQSRLDKLIQEGEIQPEDAAKFQALLDDGDIEPGVWTESQEGFVTLKWSTIQKVIKTRKTTKEARLGQATMDYVDREAAGSLSAVDRDILERLDESRPADAAETALYGRHRTRLEKDRKLARRWEQFIFREVRAHADLEVGLLRSTYELLSTAAVDMADRIVLFRLDKANELDFWRQHVLEASVTLRDRYRGLDDATPDFVRIDCGICWTRDWAGEIDAVSDHQGKDAEFRFEVYLLGKGDFLPDGAVDPTKLDHAIKTQMIWTPTVRGLGVNFPDHLRAAAPPDTGKVQLLCGRFSRTAKDTVSGPASLKLAVRETIGDINATDGGQLFDPNDPTSDMGAHFASGLADLSAKNIVSPSGRSAIEAAYAAFAESYGEALKAFLEGKGAMADAVIEQARRFGQLLHALRTHAYRDACKRVLWTPVMTIGIALSRNSPGAIVTPLSPFRLAEIGLRARMLKDSLDTVASGLDDKGLRSFVLRAEADLQRSWFSDFAVLQTGENVFVSMTENQFLADYSYVEPAAAPGTTGEEQGAHTKQAADNLMKVLSEHLDLHPHNAANFSVVLYNSESRDLPSAVAERLARRVDEDTRLRCDLIIASDDRKRLRQLYAEQNVSIGRELDSSGGADLTKEFLSNLRVGIGDVEQLATSEHDNKPLDIAFLQDVFARNAGTHWRRCATRAAWPDVDLSTRAAPSRRLVHGAGENRTRMLLASPTRPECVQRYLDLAMEMASRETDDPGRSDHWEPVREISFDHDENAKIIRRAHDIADWVVTFDTIADRRLFRQNGISVIRSVPIEEVRHNLVVSTCAHRRSLSKRLAEMLADVTARVPHDEIDLARTLIDRAADLSGQIVLRAANRDTAALELIGLSLSEQLIRSSVGAHGQMLAWFFLDDFKTRFGHLLSDPVADLLLVSAREVEGRHVVTLTVVESKYVSADGLIAARSKSRQQTESSMNRLRARYGSGADRLNAAAHAAQLADLLVEHGSFEEREDGDRLLERIAQIRALDVEIEVTGASLIFVHDEDGPIDPPVMDDGLLQAIYNRSAIASLLEDVRGGGDSPPLPGPPSPQGPPPAPDGDEGGDRTPDVPPPPTSPSTAAGSSTADDEQGPVEVGDGMGLSTLAAAPPPGAGLPSSDILPENFLPYSDDAADGEPASLPVGDVVPNGDFRSGVATMLAERPVPPAEIAGQEWLQATERRLKTALKGYGLTTEVVGARLTPNSALIRFRGSDEMTTDLVQKRTSTLLTSHGLEIVAVRPAKGEVVVMVARDDRITLPTLDVWKRRTLPATAPFRNTSFVLGEREDTGEILYLNLGGPFAGQPQHGPHTLIAGETGGGKGVFTANLLLDICSTNSPTAARIRLVDPKAGIDYGWIEQVPHLDGPIIVTAEEAIIALRDLVGEMERRYAEVLAPSRSPNLDAYNAKVDEQHRLPRIYFFHDELADWMADKADGQYRDAVSEYVVRLSGKARAAGIHLFLITQRPDKDALPGLIKANMNNKIALKVSNRVNSQIILDEGGAEGLLGHGHMIARLANQPGGLIYAQAPYLDPEEASAVALGTTKA</sequence>
<dbReference type="PROSITE" id="PS50901">
    <property type="entry name" value="FTSK"/>
    <property type="match status" value="1"/>
</dbReference>
<keyword evidence="7" id="KW-1185">Reference proteome</keyword>
<evidence type="ECO:0000256" key="4">
    <source>
        <dbReference type="SAM" id="MobiDB-lite"/>
    </source>
</evidence>
<accession>A0ABS0XRY5</accession>
<dbReference type="Pfam" id="PF01580">
    <property type="entry name" value="FtsK_SpoIIIE"/>
    <property type="match status" value="1"/>
</dbReference>
<dbReference type="InterPro" id="IPR027417">
    <property type="entry name" value="P-loop_NTPase"/>
</dbReference>
<organism evidence="6 7">
    <name type="scientific">Sphingomonas mollis</name>
    <dbReference type="NCBI Taxonomy" id="2795726"/>
    <lineage>
        <taxon>Bacteria</taxon>
        <taxon>Pseudomonadati</taxon>
        <taxon>Pseudomonadota</taxon>
        <taxon>Alphaproteobacteria</taxon>
        <taxon>Sphingomonadales</taxon>
        <taxon>Sphingomonadaceae</taxon>
        <taxon>Sphingomonas</taxon>
    </lineage>
</organism>
<evidence type="ECO:0000313" key="6">
    <source>
        <dbReference type="EMBL" id="MBJ6122510.1"/>
    </source>
</evidence>
<comment type="caution">
    <text evidence="6">The sequence shown here is derived from an EMBL/GenBank/DDBJ whole genome shotgun (WGS) entry which is preliminary data.</text>
</comment>
<proteinExistence type="predicted"/>
<evidence type="ECO:0000256" key="3">
    <source>
        <dbReference type="PROSITE-ProRule" id="PRU00289"/>
    </source>
</evidence>
<evidence type="ECO:0000313" key="7">
    <source>
        <dbReference type="Proteomes" id="UP000640426"/>
    </source>
</evidence>
<name>A0ABS0XRY5_9SPHN</name>
<gene>
    <name evidence="6" type="ORF">JAO74_11985</name>
</gene>
<reference evidence="7" key="1">
    <citation type="submission" date="2020-12" db="EMBL/GenBank/DDBJ databases">
        <title>Hymenobacter sp.</title>
        <authorList>
            <person name="Kim M.K."/>
        </authorList>
    </citation>
    <scope>NUCLEOTIDE SEQUENCE [LARGE SCALE GENOMIC DNA]</scope>
    <source>
        <strain evidence="7">BT553</strain>
    </source>
</reference>